<organism evidence="10 11">
    <name type="scientific">Kuraishia capsulata CBS 1993</name>
    <dbReference type="NCBI Taxonomy" id="1382522"/>
    <lineage>
        <taxon>Eukaryota</taxon>
        <taxon>Fungi</taxon>
        <taxon>Dikarya</taxon>
        <taxon>Ascomycota</taxon>
        <taxon>Saccharomycotina</taxon>
        <taxon>Pichiomycetes</taxon>
        <taxon>Pichiales</taxon>
        <taxon>Pichiaceae</taxon>
        <taxon>Kuraishia</taxon>
    </lineage>
</organism>
<gene>
    <name evidence="10" type="ORF">KUCA_T00001926001</name>
</gene>
<feature type="repeat" description="Pumilio" evidence="7">
    <location>
        <begin position="763"/>
        <end position="801"/>
    </location>
</feature>
<evidence type="ECO:0000313" key="11">
    <source>
        <dbReference type="Proteomes" id="UP000019384"/>
    </source>
</evidence>
<reference evidence="10" key="1">
    <citation type="submission" date="2013-12" db="EMBL/GenBank/DDBJ databases">
        <authorList>
            <person name="Genoscope - CEA"/>
        </authorList>
    </citation>
    <scope>NUCLEOTIDE SEQUENCE</scope>
    <source>
        <strain evidence="10">CBS 1993</strain>
    </source>
</reference>
<protein>
    <recommendedName>
        <fullName evidence="6">Pumilio homology domain family member 3</fullName>
    </recommendedName>
</protein>
<dbReference type="GO" id="GO:0010795">
    <property type="term" value="P:regulation of ubiquinone biosynthetic process"/>
    <property type="evidence" value="ECO:0007669"/>
    <property type="project" value="EnsemblFungi"/>
</dbReference>
<sequence>METPNWDRAAKSMSLDEPVSVNPWDAKSTGAIPSSKLAPLSPFGNIGLGSRMDSDFGDATATKASSVYAGAIVDNLPMRHNATAMSDAGSSSAADPFGESAFRKEVLSAISAPLGTGYNARTDASKSRFASNLFASASVAGAGYTSVGAANKMGSGGHFLEKFASVAEKTRELELSLTQLSAGSQRKGSESLGSRRASIFNNDSGLLSEANTVSSPSLKGVPLNGRRESLSQKLDNYMLSPGGQHERALSFSSDVKSEHSSLIMESADANSKRNIWNPATANSFTPAGFEGQGGVIPGASNQGMPMMNMPQMFMYPPPYGFYPHVGNQFPFIPGMVPNTPAQGYEKDDQGSTAKSQETAGSNGANPALQEQQPAADSVAPPPPPPQGLMNRAMSPPFMMPPFSPFNGIFPGSSGFENGPVPEIRASSSSPGAPPGAQPNRFTSTSPPAKNANGKRSPKANANARSQASGGRGAKGGHIHRSPLLEEFRSNRQNREYSLKDIYGHGVEFAKDQHGSRFIQQQLESASLEEKEVIFNEIREVSMELMTDVFGNYVIQKYFEHGSDVQKEVLLDAMTGNIHLLSKQMYGCRVVQRAIEFIKLDQQISITKELEPHVLPLVKDQNGNHVIQKSIESLPIEKIAFILESLKHQIYHLSTHPYGCRVIQRLLEFGTHEDQRFILKELSNFVYYLIQDQYGNYVIQHIIEHGEPQDRNAITDVVISNLVLLSKHKFASNAVEKCIVFGDEEHRKLIYTEILRDNTEVGKDVGDDSPLALMMKDQFANYVVQKMVEVTNGDDKKLLIIKIRQYLKLISKTSFGKHLASIEKLIALAESVIPTSA</sequence>
<comment type="similarity">
    <text evidence="5">Belongs to the PUF3 family.</text>
</comment>
<evidence type="ECO:0000256" key="7">
    <source>
        <dbReference type="PROSITE-ProRule" id="PRU00317"/>
    </source>
</evidence>
<dbReference type="RefSeq" id="XP_022457965.1">
    <property type="nucleotide sequence ID" value="XM_022604156.1"/>
</dbReference>
<dbReference type="GeneID" id="34519353"/>
<evidence type="ECO:0000256" key="5">
    <source>
        <dbReference type="ARBA" id="ARBA00060736"/>
    </source>
</evidence>
<dbReference type="GO" id="GO:0007005">
    <property type="term" value="P:mitochondrion organization"/>
    <property type="evidence" value="ECO:0007669"/>
    <property type="project" value="EnsemblFungi"/>
</dbReference>
<dbReference type="Gene3D" id="1.25.10.10">
    <property type="entry name" value="Leucine-rich Repeat Variant"/>
    <property type="match status" value="1"/>
</dbReference>
<feature type="repeat" description="Pumilio" evidence="7">
    <location>
        <begin position="680"/>
        <end position="715"/>
    </location>
</feature>
<feature type="repeat" description="Pumilio" evidence="7">
    <location>
        <begin position="572"/>
        <end position="607"/>
    </location>
</feature>
<feature type="repeat" description="Pumilio" evidence="7">
    <location>
        <begin position="536"/>
        <end position="571"/>
    </location>
</feature>
<feature type="region of interest" description="Disordered" evidence="8">
    <location>
        <begin position="338"/>
        <end position="395"/>
    </location>
</feature>
<dbReference type="InterPro" id="IPR033712">
    <property type="entry name" value="Pumilio_RNA-bd"/>
</dbReference>
<dbReference type="GO" id="GO:0045727">
    <property type="term" value="P:positive regulation of translation"/>
    <property type="evidence" value="ECO:0007669"/>
    <property type="project" value="EnsemblFungi"/>
</dbReference>
<dbReference type="OrthoDB" id="668540at2759"/>
<dbReference type="GO" id="GO:0042149">
    <property type="term" value="P:cellular response to glucose starvation"/>
    <property type="evidence" value="ECO:0007669"/>
    <property type="project" value="EnsemblFungi"/>
</dbReference>
<feature type="region of interest" description="Disordered" evidence="8">
    <location>
        <begin position="413"/>
        <end position="488"/>
    </location>
</feature>
<evidence type="ECO:0000256" key="6">
    <source>
        <dbReference type="ARBA" id="ARBA00081811"/>
    </source>
</evidence>
<dbReference type="GO" id="GO:0032473">
    <property type="term" value="C:cytoplasmic side of mitochondrial outer membrane"/>
    <property type="evidence" value="ECO:0007669"/>
    <property type="project" value="EnsemblFungi"/>
</dbReference>
<evidence type="ECO:0000313" key="10">
    <source>
        <dbReference type="EMBL" id="CDK25955.1"/>
    </source>
</evidence>
<dbReference type="SMART" id="SM00025">
    <property type="entry name" value="Pumilio"/>
    <property type="match status" value="8"/>
</dbReference>
<dbReference type="EMBL" id="HG793126">
    <property type="protein sequence ID" value="CDK25955.1"/>
    <property type="molecule type" value="Genomic_DNA"/>
</dbReference>
<reference evidence="10" key="2">
    <citation type="submission" date="2014-02" db="EMBL/GenBank/DDBJ databases">
        <title>Complete DNA sequence of /Kuraishia capsulata/ illustrates novel genomic features among budding yeasts (/Saccharomycotina/).</title>
        <authorList>
            <person name="Morales L."/>
            <person name="Noel B."/>
            <person name="Porcel B."/>
            <person name="Marcet-Houben M."/>
            <person name="Hullo M-F."/>
            <person name="Sacerdot C."/>
            <person name="Tekaia F."/>
            <person name="Leh-Louis V."/>
            <person name="Despons L."/>
            <person name="Khanna V."/>
            <person name="Aury J-M."/>
            <person name="Barbe V."/>
            <person name="Couloux A."/>
            <person name="Labadie K."/>
            <person name="Pelletier E."/>
            <person name="Souciet J-L."/>
            <person name="Boekhout T."/>
            <person name="Gabaldon T."/>
            <person name="Wincker P."/>
            <person name="Dujon B."/>
        </authorList>
    </citation>
    <scope>NUCLEOTIDE SEQUENCE</scope>
    <source>
        <strain evidence="10">CBS 1993</strain>
    </source>
</reference>
<dbReference type="GO" id="GO:0008298">
    <property type="term" value="P:intracellular mRNA localization"/>
    <property type="evidence" value="ECO:0007669"/>
    <property type="project" value="EnsemblFungi"/>
</dbReference>
<feature type="repeat" description="Pumilio" evidence="7">
    <location>
        <begin position="500"/>
        <end position="535"/>
    </location>
</feature>
<dbReference type="InterPro" id="IPR001313">
    <property type="entry name" value="Pumilio_RNA-bd_rpt"/>
</dbReference>
<keyword evidence="3" id="KW-0677">Repeat</keyword>
<dbReference type="SUPFAM" id="SSF48371">
    <property type="entry name" value="ARM repeat"/>
    <property type="match status" value="1"/>
</dbReference>
<comment type="subcellular location">
    <subcellularLocation>
        <location evidence="1">Cytoplasm</location>
    </subcellularLocation>
</comment>
<feature type="region of interest" description="Disordered" evidence="8">
    <location>
        <begin position="1"/>
        <end position="21"/>
    </location>
</feature>
<dbReference type="PROSITE" id="PS50303">
    <property type="entry name" value="PUM_HD"/>
    <property type="match status" value="1"/>
</dbReference>
<dbReference type="HOGENOM" id="CLU_004017_6_1_1"/>
<dbReference type="PANTHER" id="PTHR12537">
    <property type="entry name" value="RNA BINDING PROTEIN PUMILIO-RELATED"/>
    <property type="match status" value="1"/>
</dbReference>
<feature type="domain" description="PUM-HD" evidence="9">
    <location>
        <begin position="479"/>
        <end position="826"/>
    </location>
</feature>
<dbReference type="Pfam" id="PF00806">
    <property type="entry name" value="PUF"/>
    <property type="match status" value="8"/>
</dbReference>
<evidence type="ECO:0000256" key="4">
    <source>
        <dbReference type="ARBA" id="ARBA00022884"/>
    </source>
</evidence>
<evidence type="ECO:0000256" key="8">
    <source>
        <dbReference type="SAM" id="MobiDB-lite"/>
    </source>
</evidence>
<accession>W6MUW3</accession>
<keyword evidence="11" id="KW-1185">Reference proteome</keyword>
<proteinExistence type="inferred from homology"/>
<dbReference type="STRING" id="1382522.W6MUW3"/>
<evidence type="ECO:0000256" key="2">
    <source>
        <dbReference type="ARBA" id="ARBA00022490"/>
    </source>
</evidence>
<dbReference type="FunFam" id="1.25.10.10:FF:000004">
    <property type="entry name" value="Pumilio homolog 1 isoform 2"/>
    <property type="match status" value="1"/>
</dbReference>
<dbReference type="AlphaFoldDB" id="W6MUW3"/>
<dbReference type="GO" id="GO:0009060">
    <property type="term" value="P:aerobic respiration"/>
    <property type="evidence" value="ECO:0007669"/>
    <property type="project" value="EnsemblFungi"/>
</dbReference>
<keyword evidence="4" id="KW-0694">RNA-binding</keyword>
<name>W6MUW3_9ASCO</name>
<dbReference type="InterPro" id="IPR016024">
    <property type="entry name" value="ARM-type_fold"/>
</dbReference>
<feature type="repeat" description="Pumilio" evidence="7">
    <location>
        <begin position="608"/>
        <end position="643"/>
    </location>
</feature>
<dbReference type="Proteomes" id="UP000019384">
    <property type="component" value="Unassembled WGS sequence"/>
</dbReference>
<dbReference type="CDD" id="cd07920">
    <property type="entry name" value="Pumilio"/>
    <property type="match status" value="1"/>
</dbReference>
<dbReference type="InterPro" id="IPR011989">
    <property type="entry name" value="ARM-like"/>
</dbReference>
<keyword evidence="2" id="KW-0963">Cytoplasm</keyword>
<dbReference type="GO" id="GO:0051646">
    <property type="term" value="P:mitochondrion localization"/>
    <property type="evidence" value="ECO:0007669"/>
    <property type="project" value="EnsemblFungi"/>
</dbReference>
<dbReference type="InterPro" id="IPR033133">
    <property type="entry name" value="PUM-HD"/>
</dbReference>
<dbReference type="PROSITE" id="PS50302">
    <property type="entry name" value="PUM"/>
    <property type="match status" value="8"/>
</dbReference>
<dbReference type="GO" id="GO:0000288">
    <property type="term" value="P:nuclear-transcribed mRNA catabolic process, deadenylation-dependent decay"/>
    <property type="evidence" value="ECO:0007669"/>
    <property type="project" value="EnsemblFungi"/>
</dbReference>
<evidence type="ECO:0000256" key="1">
    <source>
        <dbReference type="ARBA" id="ARBA00004496"/>
    </source>
</evidence>
<evidence type="ECO:0000259" key="9">
    <source>
        <dbReference type="PROSITE" id="PS50303"/>
    </source>
</evidence>
<feature type="repeat" description="Pumilio" evidence="7">
    <location>
        <begin position="716"/>
        <end position="751"/>
    </location>
</feature>
<dbReference type="PANTHER" id="PTHR12537:SF12">
    <property type="entry name" value="MATERNAL PROTEIN PUMILIO"/>
    <property type="match status" value="1"/>
</dbReference>
<dbReference type="GO" id="GO:0003730">
    <property type="term" value="F:mRNA 3'-UTR binding"/>
    <property type="evidence" value="ECO:0007669"/>
    <property type="project" value="TreeGrafter"/>
</dbReference>
<feature type="compositionally biased region" description="Polar residues" evidence="8">
    <location>
        <begin position="350"/>
        <end position="374"/>
    </location>
</feature>
<feature type="repeat" description="Pumilio" evidence="7">
    <location>
        <begin position="644"/>
        <end position="679"/>
    </location>
</feature>
<evidence type="ECO:0000256" key="3">
    <source>
        <dbReference type="ARBA" id="ARBA00022737"/>
    </source>
</evidence>